<evidence type="ECO:0000313" key="9">
    <source>
        <dbReference type="Proteomes" id="UP001644719"/>
    </source>
</evidence>
<feature type="compositionally biased region" description="Polar residues" evidence="5">
    <location>
        <begin position="183"/>
        <end position="194"/>
    </location>
</feature>
<sequence length="745" mass="79722">MFMNRREHLLNMKNKYLTKCLCITMAAAISFTGTASVFASEETALSETETAAREAAAEPISSEQASAETPSAPPETTSEPAQVPAESVQTPSEPTETPAEPTQIPSEPTTPDHIPTETPAPSETPDHTSTVTPAPSVTPDHTPEVTPEPSATPEPSVTPEPSATPDDTPTVTPEPSAAPEVTPTVTPGLSAESQQKVSALIKDIDKTFKQELDKKKKKKVKALRKTYNSFSDQEKAAVTNYKLLIDMEKTISQLSGAADDKDADKIDSTTTQALNGTPVYYASNLHAGKEFYLNSLQENYQLSFSDDFADVMEQIETEYKAANQLTDVSDSEGGVTTSADTLLVRNWQDILAIYVYEKSLDGATSFTLDSSCKDDLAAIFARMNPVVKDESNSNRVTYGNYHINHYIKENKIPKDERGILKKYLETDCKLLCATVTAAKGFVRQSVGDDVSEERVNVIAAAYSLVGKVGYFWGGKSTVIGMDPSWGAVQQVSAEGSQSTGTLRAYGLDCSGFVTWAVINGYENQAMIAAVGSGTSDQWGRANVVSEADAQPGDLVFQRGPEAGSANHVGIICGKTDAGDWIVVHCSSSKNGVTVGEAYSASFRYIRQPSFYPNAQQVEEMRQSGKTIANTQYITGIDVSNNLQDLIKANLVTTGDMDTVTIDASGDGTVSPGSLYVANSLQELFDAGQHVSVFSQVTYGDAAEMEAGSNEAAGTAGVNKAQTVDFSRIMVTNSLQELLAATIGIQ</sequence>
<keyword evidence="3 8" id="KW-0378">Hydrolase</keyword>
<feature type="compositionally biased region" description="Low complexity" evidence="5">
    <location>
        <begin position="90"/>
        <end position="102"/>
    </location>
</feature>
<organism evidence="8 9">
    <name type="scientific">Blautia faecis</name>
    <dbReference type="NCBI Taxonomy" id="871665"/>
    <lineage>
        <taxon>Bacteria</taxon>
        <taxon>Bacillati</taxon>
        <taxon>Bacillota</taxon>
        <taxon>Clostridia</taxon>
        <taxon>Lachnospirales</taxon>
        <taxon>Lachnospiraceae</taxon>
        <taxon>Blautia</taxon>
    </lineage>
</organism>
<evidence type="ECO:0000256" key="5">
    <source>
        <dbReference type="SAM" id="MobiDB-lite"/>
    </source>
</evidence>
<feature type="region of interest" description="Disordered" evidence="5">
    <location>
        <begin position="46"/>
        <end position="194"/>
    </location>
</feature>
<dbReference type="Proteomes" id="UP001644719">
    <property type="component" value="Unassembled WGS sequence"/>
</dbReference>
<feature type="domain" description="NlpC/P60" evidence="7">
    <location>
        <begin position="451"/>
        <end position="618"/>
    </location>
</feature>
<feature type="compositionally biased region" description="Low complexity" evidence="5">
    <location>
        <begin position="128"/>
        <end position="139"/>
    </location>
</feature>
<evidence type="ECO:0000256" key="2">
    <source>
        <dbReference type="ARBA" id="ARBA00022670"/>
    </source>
</evidence>
<evidence type="ECO:0000259" key="7">
    <source>
        <dbReference type="PROSITE" id="PS51935"/>
    </source>
</evidence>
<dbReference type="Pfam" id="PF00877">
    <property type="entry name" value="NLPC_P60"/>
    <property type="match status" value="1"/>
</dbReference>
<dbReference type="InterPro" id="IPR000064">
    <property type="entry name" value="NLP_P60_dom"/>
</dbReference>
<dbReference type="GO" id="GO:0016787">
    <property type="term" value="F:hydrolase activity"/>
    <property type="evidence" value="ECO:0007669"/>
    <property type="project" value="UniProtKB-KW"/>
</dbReference>
<dbReference type="PROSITE" id="PS51935">
    <property type="entry name" value="NLPC_P60"/>
    <property type="match status" value="1"/>
</dbReference>
<keyword evidence="6" id="KW-0732">Signal</keyword>
<feature type="compositionally biased region" description="Low complexity" evidence="5">
    <location>
        <begin position="57"/>
        <end position="81"/>
    </location>
</feature>
<dbReference type="EMBL" id="JAAITS010000012">
    <property type="protein sequence ID" value="NSG84950.1"/>
    <property type="molecule type" value="Genomic_DNA"/>
</dbReference>
<comment type="caution">
    <text evidence="8">The sequence shown here is derived from an EMBL/GenBank/DDBJ whole genome shotgun (WGS) entry which is preliminary data.</text>
</comment>
<accession>A0ABX2H439</accession>
<gene>
    <name evidence="8" type="ORF">G5B17_05800</name>
</gene>
<evidence type="ECO:0000256" key="3">
    <source>
        <dbReference type="ARBA" id="ARBA00022801"/>
    </source>
</evidence>
<feature type="chain" id="PRO_5047111846" evidence="6">
    <location>
        <begin position="36"/>
        <end position="745"/>
    </location>
</feature>
<feature type="compositionally biased region" description="Low complexity" evidence="5">
    <location>
        <begin position="164"/>
        <end position="175"/>
    </location>
</feature>
<comment type="similarity">
    <text evidence="1">Belongs to the peptidase C40 family.</text>
</comment>
<dbReference type="InterPro" id="IPR038765">
    <property type="entry name" value="Papain-like_cys_pep_sf"/>
</dbReference>
<feature type="signal peptide" evidence="6">
    <location>
        <begin position="1"/>
        <end position="35"/>
    </location>
</feature>
<evidence type="ECO:0000256" key="4">
    <source>
        <dbReference type="ARBA" id="ARBA00022807"/>
    </source>
</evidence>
<name>A0ABX2H439_9FIRM</name>
<proteinExistence type="inferred from homology"/>
<keyword evidence="2" id="KW-0645">Protease</keyword>
<protein>
    <submittedName>
        <fullName evidence="8">Hydrolase</fullName>
    </submittedName>
</protein>
<keyword evidence="4" id="KW-0788">Thiol protease</keyword>
<evidence type="ECO:0000256" key="6">
    <source>
        <dbReference type="SAM" id="SignalP"/>
    </source>
</evidence>
<reference evidence="8 9" key="1">
    <citation type="journal article" date="2020" name="Cell Host Microbe">
        <title>Functional and Genomic Variation between Human-Derived Isolates of Lachnospiraceae Reveals Inter- and Intra-Species Diversity.</title>
        <authorList>
            <person name="Sorbara M.T."/>
            <person name="Littmann E.R."/>
            <person name="Fontana E."/>
            <person name="Moody T.U."/>
            <person name="Kohout C.E."/>
            <person name="Gjonbalaj M."/>
            <person name="Eaton V."/>
            <person name="Seok R."/>
            <person name="Leiner I.M."/>
            <person name="Pamer E.G."/>
        </authorList>
    </citation>
    <scope>NUCLEOTIDE SEQUENCE [LARGE SCALE GENOMIC DNA]</scope>
    <source>
        <strain evidence="8 9">MSK.17.74</strain>
    </source>
</reference>
<evidence type="ECO:0000313" key="8">
    <source>
        <dbReference type="EMBL" id="NSG84950.1"/>
    </source>
</evidence>
<dbReference type="SUPFAM" id="SSF54001">
    <property type="entry name" value="Cysteine proteinases"/>
    <property type="match status" value="1"/>
</dbReference>
<keyword evidence="9" id="KW-1185">Reference proteome</keyword>
<evidence type="ECO:0000256" key="1">
    <source>
        <dbReference type="ARBA" id="ARBA00007074"/>
    </source>
</evidence>
<dbReference type="Gene3D" id="3.90.1720.10">
    <property type="entry name" value="endopeptidase domain like (from Nostoc punctiforme)"/>
    <property type="match status" value="1"/>
</dbReference>